<keyword evidence="1" id="KW-0472">Membrane</keyword>
<dbReference type="AlphaFoldDB" id="A0A0F9TH87"/>
<name>A0A0F9TH87_9ZZZZ</name>
<feature type="transmembrane region" description="Helical" evidence="1">
    <location>
        <begin position="23"/>
        <end position="46"/>
    </location>
</feature>
<dbReference type="InterPro" id="IPR005182">
    <property type="entry name" value="YdbS-like_PH"/>
</dbReference>
<dbReference type="EMBL" id="LAZR01000228">
    <property type="protein sequence ID" value="KKN80595.1"/>
    <property type="molecule type" value="Genomic_DNA"/>
</dbReference>
<organism evidence="3">
    <name type="scientific">marine sediment metagenome</name>
    <dbReference type="NCBI Taxonomy" id="412755"/>
    <lineage>
        <taxon>unclassified sequences</taxon>
        <taxon>metagenomes</taxon>
        <taxon>ecological metagenomes</taxon>
    </lineage>
</organism>
<dbReference type="PANTHER" id="PTHR37938">
    <property type="entry name" value="BLL0215 PROTEIN"/>
    <property type="match status" value="1"/>
</dbReference>
<evidence type="ECO:0000259" key="2">
    <source>
        <dbReference type="Pfam" id="PF03703"/>
    </source>
</evidence>
<feature type="transmembrane region" description="Helical" evidence="1">
    <location>
        <begin position="52"/>
        <end position="75"/>
    </location>
</feature>
<proteinExistence type="predicted"/>
<gene>
    <name evidence="3" type="ORF">LCGC14_0328140</name>
</gene>
<reference evidence="3" key="1">
    <citation type="journal article" date="2015" name="Nature">
        <title>Complex archaea that bridge the gap between prokaryotes and eukaryotes.</title>
        <authorList>
            <person name="Spang A."/>
            <person name="Saw J.H."/>
            <person name="Jorgensen S.L."/>
            <person name="Zaremba-Niedzwiedzka K."/>
            <person name="Martijn J."/>
            <person name="Lind A.E."/>
            <person name="van Eijk R."/>
            <person name="Schleper C."/>
            <person name="Guy L."/>
            <person name="Ettema T.J."/>
        </authorList>
    </citation>
    <scope>NUCLEOTIDE SEQUENCE</scope>
</reference>
<feature type="domain" description="YdbS-like PH" evidence="2">
    <location>
        <begin position="74"/>
        <end position="144"/>
    </location>
</feature>
<dbReference type="PANTHER" id="PTHR37938:SF1">
    <property type="entry name" value="BLL0215 PROTEIN"/>
    <property type="match status" value="1"/>
</dbReference>
<keyword evidence="1" id="KW-0812">Transmembrane</keyword>
<sequence length="160" mass="17307">MDSYIRANLAPGEHIEHIAKPHWVVFLGAGMWAGFGLIISIAGGAFDGLFPVQVLAALAYAASLVQLVVRGIYYFSTELGATNKRVIGKTGLIARNTFEFDNYRVESVNLDQSIAGRLLGYGTLTIRGMGGTPVALAAINNPVAFRNARLEVLERIKQEN</sequence>
<dbReference type="Pfam" id="PF03703">
    <property type="entry name" value="bPH_2"/>
    <property type="match status" value="1"/>
</dbReference>
<accession>A0A0F9TH87</accession>
<evidence type="ECO:0000313" key="3">
    <source>
        <dbReference type="EMBL" id="KKN80595.1"/>
    </source>
</evidence>
<keyword evidence="1" id="KW-1133">Transmembrane helix</keyword>
<evidence type="ECO:0000256" key="1">
    <source>
        <dbReference type="SAM" id="Phobius"/>
    </source>
</evidence>
<comment type="caution">
    <text evidence="3">The sequence shown here is derived from an EMBL/GenBank/DDBJ whole genome shotgun (WGS) entry which is preliminary data.</text>
</comment>
<protein>
    <recommendedName>
        <fullName evidence="2">YdbS-like PH domain-containing protein</fullName>
    </recommendedName>
</protein>